<evidence type="ECO:0000256" key="11">
    <source>
        <dbReference type="PROSITE-ProRule" id="PRU00023"/>
    </source>
</evidence>
<keyword evidence="16" id="KW-1185">Reference proteome</keyword>
<evidence type="ECO:0000256" key="9">
    <source>
        <dbReference type="ARBA" id="ARBA00023180"/>
    </source>
</evidence>
<feature type="domain" description="Ion transport" evidence="14">
    <location>
        <begin position="308"/>
        <end position="511"/>
    </location>
</feature>
<evidence type="ECO:0000259" key="14">
    <source>
        <dbReference type="Pfam" id="PF00520"/>
    </source>
</evidence>
<dbReference type="PANTHER" id="PTHR47143">
    <property type="entry name" value="TRANSIENT RECEPTOR POTENTIAL CATION CHANNEL PROTEIN PAINLESS"/>
    <property type="match status" value="1"/>
</dbReference>
<feature type="repeat" description="ANK" evidence="11">
    <location>
        <begin position="111"/>
        <end position="143"/>
    </location>
</feature>
<feature type="transmembrane region" description="Helical" evidence="13">
    <location>
        <begin position="351"/>
        <end position="367"/>
    </location>
</feature>
<evidence type="ECO:0000256" key="1">
    <source>
        <dbReference type="ARBA" id="ARBA00004141"/>
    </source>
</evidence>
<dbReference type="EMBL" id="CAJVCH010030826">
    <property type="protein sequence ID" value="CAG7709912.1"/>
    <property type="molecule type" value="Genomic_DNA"/>
</dbReference>
<sequence>MQRISVGEDSTDYSGLKSPKFLPLPTPDSGEFPLLNAAKLGKFEDLEQYLSTKNVFQTDFKGRTALHYAACCGNQKNAAKCVHLLLNCKQIVSSKQSPKLRKDLMDRQDLNKETALHLAAKNESKKVVEILMFGGADVNIRSAEDEEPLTLIYSKVPTAMLSILNTGIRAKEGYEITDENLKLSLDFSSLVGFPEYAEDYLSRETELLSYALDDSKNSSKEILSHPLVKIFLELKWRKIRFLFWFSMLFHVAWLLIYTAFIAEIYLQSCPYRYPVTVDEDAEYQPRFTWFGFPLKPIDLKDPSCKLKLSHQWLLYALLSMTGIVVVKEFFELSSSRKLRLYFKGLENYGQWLLVISVGIITWPVLFSDHILEWMYEVAAFGIFVAWSLILSQIGKHPRLGLHVEILLRVLKSFAMFMLIFASLLIAFALSLSLLLPGNQAFISLPLAFMKVIVMMTGELDYDDFFNNGTSSAFPVSGRIIYLFFVIIVSITLFNLLIGFTVSDIQGLQKKAEINKLSNQLEQIFLMETFILSRKLQILLCRYRSCLRRFMVSPPIMYYVSNEDIQTDEYAVHISIKDIPSDLQRRVRAIASENAFRSGAIANSILDLKSYSTDSTKAVKRIVKDVLRSKGLF</sequence>
<evidence type="ECO:0000256" key="3">
    <source>
        <dbReference type="ARBA" id="ARBA00022692"/>
    </source>
</evidence>
<dbReference type="Pfam" id="PF00520">
    <property type="entry name" value="Ion_trans"/>
    <property type="match status" value="1"/>
</dbReference>
<feature type="transmembrane region" description="Helical" evidence="13">
    <location>
        <begin position="373"/>
        <end position="393"/>
    </location>
</feature>
<evidence type="ECO:0000313" key="15">
    <source>
        <dbReference type="EMBL" id="CAG7709912.1"/>
    </source>
</evidence>
<comment type="subcellular location">
    <subcellularLocation>
        <location evidence="1">Membrane</location>
        <topology evidence="1">Multi-pass membrane protein</topology>
    </subcellularLocation>
</comment>
<dbReference type="Proteomes" id="UP000708208">
    <property type="component" value="Unassembled WGS sequence"/>
</dbReference>
<protein>
    <recommendedName>
        <fullName evidence="14">Ion transport domain-containing protein</fullName>
    </recommendedName>
</protein>
<evidence type="ECO:0000256" key="2">
    <source>
        <dbReference type="ARBA" id="ARBA00022448"/>
    </source>
</evidence>
<proteinExistence type="predicted"/>
<feature type="transmembrane region" description="Helical" evidence="13">
    <location>
        <begin position="312"/>
        <end position="330"/>
    </location>
</feature>
<dbReference type="GO" id="GO:0005216">
    <property type="term" value="F:monoatomic ion channel activity"/>
    <property type="evidence" value="ECO:0007669"/>
    <property type="project" value="InterPro"/>
</dbReference>
<keyword evidence="5 13" id="KW-1133">Transmembrane helix</keyword>
<keyword evidence="9" id="KW-0325">Glycoprotein</keyword>
<dbReference type="PROSITE" id="PS50088">
    <property type="entry name" value="ANK_REPEAT"/>
    <property type="match status" value="1"/>
</dbReference>
<keyword evidence="8 13" id="KW-0472">Membrane</keyword>
<keyword evidence="2" id="KW-0813">Transport</keyword>
<dbReference type="SMART" id="SM00248">
    <property type="entry name" value="ANK"/>
    <property type="match status" value="2"/>
</dbReference>
<gene>
    <name evidence="15" type="ORF">AFUS01_LOCUS4895</name>
</gene>
<evidence type="ECO:0000256" key="8">
    <source>
        <dbReference type="ARBA" id="ARBA00023136"/>
    </source>
</evidence>
<dbReference type="Pfam" id="PF12796">
    <property type="entry name" value="Ank_2"/>
    <property type="match status" value="1"/>
</dbReference>
<comment type="caution">
    <text evidence="15">The sequence shown here is derived from an EMBL/GenBank/DDBJ whole genome shotgun (WGS) entry which is preliminary data.</text>
</comment>
<evidence type="ECO:0000313" key="16">
    <source>
        <dbReference type="Proteomes" id="UP000708208"/>
    </source>
</evidence>
<keyword evidence="6 11" id="KW-0040">ANK repeat</keyword>
<dbReference type="PROSITE" id="PS50297">
    <property type="entry name" value="ANK_REP_REGION"/>
    <property type="match status" value="1"/>
</dbReference>
<keyword evidence="4" id="KW-0677">Repeat</keyword>
<feature type="transmembrane region" description="Helical" evidence="13">
    <location>
        <begin position="479"/>
        <end position="501"/>
    </location>
</feature>
<feature type="transmembrane region" description="Helical" evidence="13">
    <location>
        <begin position="413"/>
        <end position="434"/>
    </location>
</feature>
<dbReference type="InterPro" id="IPR052076">
    <property type="entry name" value="TRP_cation_channel"/>
</dbReference>
<feature type="region of interest" description="Disordered" evidence="12">
    <location>
        <begin position="1"/>
        <end position="20"/>
    </location>
</feature>
<dbReference type="PANTHER" id="PTHR47143:SF1">
    <property type="entry name" value="ION_TRANS DOMAIN-CONTAINING PROTEIN"/>
    <property type="match status" value="1"/>
</dbReference>
<accession>A0A8J2JER4</accession>
<keyword evidence="3 13" id="KW-0812">Transmembrane</keyword>
<dbReference type="InterPro" id="IPR005821">
    <property type="entry name" value="Ion_trans_dom"/>
</dbReference>
<evidence type="ECO:0000256" key="5">
    <source>
        <dbReference type="ARBA" id="ARBA00022989"/>
    </source>
</evidence>
<feature type="transmembrane region" description="Helical" evidence="13">
    <location>
        <begin position="241"/>
        <end position="266"/>
    </location>
</feature>
<evidence type="ECO:0000256" key="10">
    <source>
        <dbReference type="ARBA" id="ARBA00023303"/>
    </source>
</evidence>
<evidence type="ECO:0000256" key="7">
    <source>
        <dbReference type="ARBA" id="ARBA00023065"/>
    </source>
</evidence>
<dbReference type="InterPro" id="IPR002110">
    <property type="entry name" value="Ankyrin_rpt"/>
</dbReference>
<name>A0A8J2JER4_9HEXA</name>
<dbReference type="OrthoDB" id="7464126at2759"/>
<keyword evidence="7" id="KW-0406">Ion transport</keyword>
<evidence type="ECO:0000256" key="4">
    <source>
        <dbReference type="ARBA" id="ARBA00022737"/>
    </source>
</evidence>
<organism evidence="15 16">
    <name type="scientific">Allacma fusca</name>
    <dbReference type="NCBI Taxonomy" id="39272"/>
    <lineage>
        <taxon>Eukaryota</taxon>
        <taxon>Metazoa</taxon>
        <taxon>Ecdysozoa</taxon>
        <taxon>Arthropoda</taxon>
        <taxon>Hexapoda</taxon>
        <taxon>Collembola</taxon>
        <taxon>Symphypleona</taxon>
        <taxon>Sminthuridae</taxon>
        <taxon>Allacma</taxon>
    </lineage>
</organism>
<evidence type="ECO:0000256" key="12">
    <source>
        <dbReference type="SAM" id="MobiDB-lite"/>
    </source>
</evidence>
<dbReference type="AlphaFoldDB" id="A0A8J2JER4"/>
<feature type="transmembrane region" description="Helical" evidence="13">
    <location>
        <begin position="440"/>
        <end position="459"/>
    </location>
</feature>
<dbReference type="GO" id="GO:0034703">
    <property type="term" value="C:cation channel complex"/>
    <property type="evidence" value="ECO:0007669"/>
    <property type="project" value="UniProtKB-ARBA"/>
</dbReference>
<evidence type="ECO:0000256" key="13">
    <source>
        <dbReference type="SAM" id="Phobius"/>
    </source>
</evidence>
<keyword evidence="10" id="KW-0407">Ion channel</keyword>
<evidence type="ECO:0000256" key="6">
    <source>
        <dbReference type="ARBA" id="ARBA00023043"/>
    </source>
</evidence>
<reference evidence="15" key="1">
    <citation type="submission" date="2021-06" db="EMBL/GenBank/DDBJ databases">
        <authorList>
            <person name="Hodson N. C."/>
            <person name="Mongue J. A."/>
            <person name="Jaron S. K."/>
        </authorList>
    </citation>
    <scope>NUCLEOTIDE SEQUENCE</scope>
</reference>